<dbReference type="GO" id="GO:0005886">
    <property type="term" value="C:plasma membrane"/>
    <property type="evidence" value="ECO:0007669"/>
    <property type="project" value="TreeGrafter"/>
</dbReference>
<feature type="transmembrane region" description="Helical" evidence="7">
    <location>
        <begin position="344"/>
        <end position="360"/>
    </location>
</feature>
<dbReference type="Proteomes" id="UP000269301">
    <property type="component" value="Unassembled WGS sequence"/>
</dbReference>
<comment type="subcellular location">
    <subcellularLocation>
        <location evidence="1">Membrane</location>
        <topology evidence="1">Multi-pass membrane protein</topology>
    </subcellularLocation>
</comment>
<dbReference type="PANTHER" id="PTHR43337">
    <property type="entry name" value="XANTHINE/URACIL PERMEASE C887.17-RELATED"/>
    <property type="match status" value="1"/>
</dbReference>
<feature type="transmembrane region" description="Helical" evidence="7">
    <location>
        <begin position="234"/>
        <end position="259"/>
    </location>
</feature>
<keyword evidence="4 7" id="KW-0812">Transmembrane</keyword>
<feature type="transmembrane region" description="Helical" evidence="7">
    <location>
        <begin position="280"/>
        <end position="298"/>
    </location>
</feature>
<feature type="transmembrane region" description="Helical" evidence="7">
    <location>
        <begin position="163"/>
        <end position="190"/>
    </location>
</feature>
<keyword evidence="9" id="KW-1185">Reference proteome</keyword>
<evidence type="ECO:0000256" key="5">
    <source>
        <dbReference type="ARBA" id="ARBA00022989"/>
    </source>
</evidence>
<keyword evidence="5 7" id="KW-1133">Transmembrane helix</keyword>
<dbReference type="AlphaFoldDB" id="A0A495A077"/>
<name>A0A495A077_9BACI</name>
<evidence type="ECO:0000313" key="8">
    <source>
        <dbReference type="EMBL" id="RKQ32682.1"/>
    </source>
</evidence>
<feature type="transmembrane region" description="Helical" evidence="7">
    <location>
        <begin position="48"/>
        <end position="70"/>
    </location>
</feature>
<feature type="transmembrane region" description="Helical" evidence="7">
    <location>
        <begin position="372"/>
        <end position="401"/>
    </location>
</feature>
<feature type="transmembrane region" description="Helical" evidence="7">
    <location>
        <begin position="103"/>
        <end position="122"/>
    </location>
</feature>
<dbReference type="OrthoDB" id="9808458at2"/>
<dbReference type="GO" id="GO:0005345">
    <property type="term" value="F:purine nucleobase transmembrane transporter activity"/>
    <property type="evidence" value="ECO:0007669"/>
    <property type="project" value="TreeGrafter"/>
</dbReference>
<evidence type="ECO:0000313" key="9">
    <source>
        <dbReference type="Proteomes" id="UP000269301"/>
    </source>
</evidence>
<dbReference type="EMBL" id="RBZP01000009">
    <property type="protein sequence ID" value="RKQ32682.1"/>
    <property type="molecule type" value="Genomic_DNA"/>
</dbReference>
<accession>A0A495A077</accession>
<dbReference type="InterPro" id="IPR045018">
    <property type="entry name" value="Azg-like"/>
</dbReference>
<feature type="transmembrane region" description="Helical" evidence="7">
    <location>
        <begin position="21"/>
        <end position="42"/>
    </location>
</feature>
<feature type="transmembrane region" description="Helical" evidence="7">
    <location>
        <begin position="413"/>
        <end position="430"/>
    </location>
</feature>
<keyword evidence="3" id="KW-0813">Transport</keyword>
<organism evidence="8 9">
    <name type="scientific">Oceanobacillus halophilus</name>
    <dbReference type="NCBI Taxonomy" id="930130"/>
    <lineage>
        <taxon>Bacteria</taxon>
        <taxon>Bacillati</taxon>
        <taxon>Bacillota</taxon>
        <taxon>Bacilli</taxon>
        <taxon>Bacillales</taxon>
        <taxon>Bacillaceae</taxon>
        <taxon>Oceanobacillus</taxon>
    </lineage>
</organism>
<gene>
    <name evidence="8" type="ORF">D8M06_12170</name>
</gene>
<dbReference type="PANTHER" id="PTHR43337:SF2">
    <property type="entry name" value="XANTHINE_URACIL PERMEASE"/>
    <property type="match status" value="1"/>
</dbReference>
<dbReference type="RefSeq" id="WP_121204678.1">
    <property type="nucleotide sequence ID" value="NZ_RBZP01000009.1"/>
</dbReference>
<evidence type="ECO:0000256" key="6">
    <source>
        <dbReference type="ARBA" id="ARBA00023136"/>
    </source>
</evidence>
<reference evidence="8 9" key="1">
    <citation type="journal article" date="2016" name="Int. J. Syst. Evol. Microbiol.">
        <title>Oceanobacillus halophilus sp. nov., a novel moderately halophilic bacterium from a hypersaline lake.</title>
        <authorList>
            <person name="Amoozegar M.A."/>
            <person name="Bagheri M."/>
            <person name="Makhdoumi A."/>
            <person name="Nikou M.M."/>
            <person name="Fazeli S.A.S."/>
            <person name="Schumann P."/>
            <person name="Sproer C."/>
            <person name="Sanchez-Porro C."/>
            <person name="Ventosa A."/>
        </authorList>
    </citation>
    <scope>NUCLEOTIDE SEQUENCE [LARGE SCALE GENOMIC DNA]</scope>
    <source>
        <strain evidence="8 9">DSM 23996</strain>
    </source>
</reference>
<comment type="caution">
    <text evidence="8">The sequence shown here is derived from an EMBL/GenBank/DDBJ whole genome shotgun (WGS) entry which is preliminary data.</text>
</comment>
<feature type="transmembrane region" description="Helical" evidence="7">
    <location>
        <begin position="318"/>
        <end position="337"/>
    </location>
</feature>
<feature type="transmembrane region" description="Helical" evidence="7">
    <location>
        <begin position="197"/>
        <end position="214"/>
    </location>
</feature>
<evidence type="ECO:0000256" key="3">
    <source>
        <dbReference type="ARBA" id="ARBA00022448"/>
    </source>
</evidence>
<evidence type="ECO:0000256" key="7">
    <source>
        <dbReference type="SAM" id="Phobius"/>
    </source>
</evidence>
<evidence type="ECO:0000256" key="4">
    <source>
        <dbReference type="ARBA" id="ARBA00022692"/>
    </source>
</evidence>
<evidence type="ECO:0000256" key="2">
    <source>
        <dbReference type="ARBA" id="ARBA00005697"/>
    </source>
</evidence>
<sequence>MKNRINNLTGVYDKGSTIKNEILAGFISFFAIVYIIVVNSTILADAGIPIQAAVWATILTSVAGCFIVGFGANVPLILVPGMGVNAMFAYTFVHSMGLTWQEALGVVFISGLVFIVIAFTKLSNVLSTAIPGTLKHAITVGLGLFLALIGLEKSNIIVRGEHALVALGDIGSLEVVAFLLTFVIAIGLFLRNIPGNFLITIFLGTVIAWVFGLIDTSQMGASSLSIEDYGSVFAAMSFDSIASITFWIAVFSLTMVLVFENIGLVSGQVNQAKQPGKYIPAVRAVSISAMFSGLFGSSPTVSTVEGSAGITSGGRTGITAIVTGLLFLLSFLFIPFISLIPGSAISPILIIIGGLMLQNIRDINLQDLSEAFPAFLIIIMIPFSYSIADGIAFGFIAYPIAKLAVGKASQVSKPLYIIAGLFFINFLLQGI</sequence>
<comment type="similarity">
    <text evidence="2">Belongs to the nucleobase:cation symporter-2 (NCS2) (TC 2.A.40) family. Azg-like subfamily.</text>
</comment>
<feature type="transmembrane region" description="Helical" evidence="7">
    <location>
        <begin position="134"/>
        <end position="151"/>
    </location>
</feature>
<dbReference type="InterPro" id="IPR006043">
    <property type="entry name" value="NCS2"/>
</dbReference>
<evidence type="ECO:0000256" key="1">
    <source>
        <dbReference type="ARBA" id="ARBA00004141"/>
    </source>
</evidence>
<keyword evidence="6 7" id="KW-0472">Membrane</keyword>
<proteinExistence type="inferred from homology"/>
<feature type="transmembrane region" description="Helical" evidence="7">
    <location>
        <begin position="77"/>
        <end position="97"/>
    </location>
</feature>
<protein>
    <submittedName>
        <fullName evidence="8">NCS2 family permease</fullName>
    </submittedName>
</protein>
<dbReference type="Pfam" id="PF00860">
    <property type="entry name" value="Xan_ur_permease"/>
    <property type="match status" value="1"/>
</dbReference>